<gene>
    <name evidence="1" type="ORF">L484_012906</name>
</gene>
<evidence type="ECO:0000313" key="2">
    <source>
        <dbReference type="Proteomes" id="UP000030645"/>
    </source>
</evidence>
<accession>W9QZ04</accession>
<protein>
    <submittedName>
        <fullName evidence="1">Uncharacterized protein</fullName>
    </submittedName>
</protein>
<organism evidence="1 2">
    <name type="scientific">Morus notabilis</name>
    <dbReference type="NCBI Taxonomy" id="981085"/>
    <lineage>
        <taxon>Eukaryota</taxon>
        <taxon>Viridiplantae</taxon>
        <taxon>Streptophyta</taxon>
        <taxon>Embryophyta</taxon>
        <taxon>Tracheophyta</taxon>
        <taxon>Spermatophyta</taxon>
        <taxon>Magnoliopsida</taxon>
        <taxon>eudicotyledons</taxon>
        <taxon>Gunneridae</taxon>
        <taxon>Pentapetalae</taxon>
        <taxon>rosids</taxon>
        <taxon>fabids</taxon>
        <taxon>Rosales</taxon>
        <taxon>Moraceae</taxon>
        <taxon>Moreae</taxon>
        <taxon>Morus</taxon>
    </lineage>
</organism>
<evidence type="ECO:0000313" key="1">
    <source>
        <dbReference type="EMBL" id="EXB51614.1"/>
    </source>
</evidence>
<dbReference type="EMBL" id="KE344045">
    <property type="protein sequence ID" value="EXB51614.1"/>
    <property type="molecule type" value="Genomic_DNA"/>
</dbReference>
<proteinExistence type="predicted"/>
<name>W9QZ04_9ROSA</name>
<dbReference type="Proteomes" id="UP000030645">
    <property type="component" value="Unassembled WGS sequence"/>
</dbReference>
<keyword evidence="2" id="KW-1185">Reference proteome</keyword>
<dbReference type="AlphaFoldDB" id="W9QZ04"/>
<reference evidence="2" key="1">
    <citation type="submission" date="2013-01" db="EMBL/GenBank/DDBJ databases">
        <title>Draft Genome Sequence of a Mulberry Tree, Morus notabilis C.K. Schneid.</title>
        <authorList>
            <person name="He N."/>
            <person name="Zhao S."/>
        </authorList>
    </citation>
    <scope>NUCLEOTIDE SEQUENCE</scope>
</reference>
<sequence>MRWSERLRDLEEESMRGWSWLSSVSASASLSSAVERLIQEQRSRNAKNADANVGGQLVHHFVDLFTCARALILYGREREREGGSSEERSRGSAKT</sequence>